<reference evidence="2" key="1">
    <citation type="submission" date="2015-01" db="EMBL/GenBank/DDBJ databases">
        <title>The Genome Sequence of Cryptococcus gattii MMRL2647.</title>
        <authorList>
            <consortium name="The Broad Institute Genomics Platform"/>
            <person name="Cuomo C."/>
            <person name="Litvintseva A."/>
            <person name="Chen Y."/>
            <person name="Heitman J."/>
            <person name="Sun S."/>
            <person name="Springer D."/>
            <person name="Dromer F."/>
            <person name="Young S."/>
            <person name="Zeng Q."/>
            <person name="Gargeya S."/>
            <person name="Abouelleil A."/>
            <person name="Alvarado L."/>
            <person name="Chapman S.B."/>
            <person name="Gainer-Dewar J."/>
            <person name="Goldberg J."/>
            <person name="Griggs A."/>
            <person name="Gujja S."/>
            <person name="Hansen M."/>
            <person name="Howarth C."/>
            <person name="Imamovic A."/>
            <person name="Larimer J."/>
            <person name="Murphy C."/>
            <person name="Naylor J."/>
            <person name="Pearson M."/>
            <person name="Priest M."/>
            <person name="Roberts A."/>
            <person name="Saif S."/>
            <person name="Shea T."/>
            <person name="Sykes S."/>
            <person name="Wortman J."/>
            <person name="Nusbaum C."/>
            <person name="Birren B."/>
        </authorList>
    </citation>
    <scope>NUCLEOTIDE SEQUENCE [LARGE SCALE GENOMIC DNA]</scope>
    <source>
        <strain evidence="2">IND107</strain>
    </source>
</reference>
<evidence type="ECO:0000313" key="2">
    <source>
        <dbReference type="Proteomes" id="UP000054399"/>
    </source>
</evidence>
<sequence>MTLASTQIGQTPDILQLICSYLPRSALFSCLLTSSTFFHCAAPELYRSLHIKHARDCFVGATRQSNSFYTSSPPSTNSPFSSATPPRPISPYSKDALLSFVRQVHIHTHGRNECPFVLHYINPLPHLEYVHLAGGVWPAELTIGDICEPETCQFLAKVCTRAKKAVIRQANLDPLKLLTHLEHVTVKIRPCQLPLYIFHDTAYLWSYPVPLYSAKIVDLVFWDEQHSFRIEWRTIPGGAMRSSLMGLRYQSPSPYLGGESVILKGCTYCDERGCIRHNPHAAVQLPALMSMLGMLFNVKTIRVWNVDRTAQRQWKQGMVSVDTVKGRMEEAWLNARSEYLKRIGHEDELDHQDQDQVAAGISFHSASEYFTSAQFDMETDQEEFKYWQNVVEPSPWILRLRREIRDMFEEDDAVFDQYSESELQGLVENGRWRR</sequence>
<accession>A0ABR3BI04</accession>
<dbReference type="Proteomes" id="UP000054399">
    <property type="component" value="Unassembled WGS sequence"/>
</dbReference>
<proteinExistence type="predicted"/>
<reference evidence="1 2" key="2">
    <citation type="submission" date="2024-01" db="EMBL/GenBank/DDBJ databases">
        <title>Comparative genomics of Cryptococcus and Kwoniella reveals pathogenesis evolution and contrasting modes of karyotype evolution via chromosome fusion or intercentromeric recombination.</title>
        <authorList>
            <person name="Coelho M.A."/>
            <person name="David-Palma M."/>
            <person name="Shea T."/>
            <person name="Bowers K."/>
            <person name="Mcginley-Smith S."/>
            <person name="Mohammad A.W."/>
            <person name="Gnirke A."/>
            <person name="Yurkov A.M."/>
            <person name="Nowrousian M."/>
            <person name="Sun S."/>
            <person name="Cuomo C.A."/>
            <person name="Heitman J."/>
        </authorList>
    </citation>
    <scope>NUCLEOTIDE SEQUENCE [LARGE SCALE GENOMIC DNA]</scope>
    <source>
        <strain evidence="1 2">IND107</strain>
    </source>
</reference>
<protein>
    <recommendedName>
        <fullName evidence="3">F-box domain-containing protein</fullName>
    </recommendedName>
</protein>
<evidence type="ECO:0000313" key="1">
    <source>
        <dbReference type="EMBL" id="KAL0240201.1"/>
    </source>
</evidence>
<name>A0ABR3BI04_9TREE</name>
<dbReference type="GeneID" id="91993603"/>
<dbReference type="EMBL" id="ATAM02000015">
    <property type="protein sequence ID" value="KAL0240201.1"/>
    <property type="molecule type" value="Genomic_DNA"/>
</dbReference>
<evidence type="ECO:0008006" key="3">
    <source>
        <dbReference type="Google" id="ProtNLM"/>
    </source>
</evidence>
<gene>
    <name evidence="1" type="ORF">I308_106750</name>
</gene>
<keyword evidence="2" id="KW-1185">Reference proteome</keyword>
<dbReference type="RefSeq" id="XP_066610709.1">
    <property type="nucleotide sequence ID" value="XM_066761169.1"/>
</dbReference>
<organism evidence="1 2">
    <name type="scientific">Cryptococcus tetragattii IND107</name>
    <dbReference type="NCBI Taxonomy" id="1296105"/>
    <lineage>
        <taxon>Eukaryota</taxon>
        <taxon>Fungi</taxon>
        <taxon>Dikarya</taxon>
        <taxon>Basidiomycota</taxon>
        <taxon>Agaricomycotina</taxon>
        <taxon>Tremellomycetes</taxon>
        <taxon>Tremellales</taxon>
        <taxon>Cryptococcaceae</taxon>
        <taxon>Cryptococcus</taxon>
        <taxon>Cryptococcus gattii species complex</taxon>
    </lineage>
</organism>
<comment type="caution">
    <text evidence="1">The sequence shown here is derived from an EMBL/GenBank/DDBJ whole genome shotgun (WGS) entry which is preliminary data.</text>
</comment>